<dbReference type="PATRIC" id="fig|1432052.3.peg.6808"/>
<gene>
    <name evidence="1" type="primary">lagD</name>
    <name evidence="1" type="ORF">BEH84_06160</name>
</gene>
<dbReference type="Gene3D" id="3.40.50.300">
    <property type="entry name" value="P-loop containing nucleotide triphosphate hydrolases"/>
    <property type="match status" value="1"/>
</dbReference>
<keyword evidence="1" id="KW-0378">Hydrolase</keyword>
<evidence type="ECO:0000313" key="1">
    <source>
        <dbReference type="EMBL" id="ODM02605.1"/>
    </source>
</evidence>
<protein>
    <submittedName>
        <fullName evidence="1">Lactococcin-G-processing and transport ATP-binding protein LagD</fullName>
        <ecNumber evidence="1">3.4.22.-</ecNumber>
    </submittedName>
</protein>
<dbReference type="Proteomes" id="UP000095003">
    <property type="component" value="Unassembled WGS sequence"/>
</dbReference>
<dbReference type="GO" id="GO:0016787">
    <property type="term" value="F:hydrolase activity"/>
    <property type="evidence" value="ECO:0007669"/>
    <property type="project" value="UniProtKB-KW"/>
</dbReference>
<dbReference type="GeneID" id="93305412"/>
<dbReference type="AlphaFoldDB" id="A0A1E3A1G5"/>
<name>A0A1E3A1G5_9FIRM</name>
<dbReference type="EC" id="3.4.22.-" evidence="1"/>
<organism evidence="1 2">
    <name type="scientific">Eisenbergiella tayi</name>
    <dbReference type="NCBI Taxonomy" id="1432052"/>
    <lineage>
        <taxon>Bacteria</taxon>
        <taxon>Bacillati</taxon>
        <taxon>Bacillota</taxon>
        <taxon>Clostridia</taxon>
        <taxon>Lachnospirales</taxon>
        <taxon>Lachnospiraceae</taxon>
        <taxon>Eisenbergiella</taxon>
    </lineage>
</organism>
<evidence type="ECO:0000313" key="2">
    <source>
        <dbReference type="Proteomes" id="UP000095003"/>
    </source>
</evidence>
<sequence>MIGEKSAVFISHRLSSCRFCHDIVVFHRGSLIQRGSHNVLVNDKSGMYYKLWNAQAQYYKVEEE</sequence>
<proteinExistence type="predicted"/>
<dbReference type="EMBL" id="MCGI01000009">
    <property type="protein sequence ID" value="ODM02605.1"/>
    <property type="molecule type" value="Genomic_DNA"/>
</dbReference>
<keyword evidence="1" id="KW-0547">Nucleotide-binding</keyword>
<keyword evidence="1" id="KW-0067">ATP-binding</keyword>
<dbReference type="SUPFAM" id="SSF52540">
    <property type="entry name" value="P-loop containing nucleoside triphosphate hydrolases"/>
    <property type="match status" value="1"/>
</dbReference>
<dbReference type="GO" id="GO:0005524">
    <property type="term" value="F:ATP binding"/>
    <property type="evidence" value="ECO:0007669"/>
    <property type="project" value="UniProtKB-KW"/>
</dbReference>
<accession>A0A1E3A1G5</accession>
<comment type="caution">
    <text evidence="1">The sequence shown here is derived from an EMBL/GenBank/DDBJ whole genome shotgun (WGS) entry which is preliminary data.</text>
</comment>
<dbReference type="InterPro" id="IPR027417">
    <property type="entry name" value="P-loop_NTPase"/>
</dbReference>
<dbReference type="RefSeq" id="WP_069159446.1">
    <property type="nucleotide sequence ID" value="NZ_JBKXXQ010000005.1"/>
</dbReference>
<reference evidence="1 2" key="1">
    <citation type="submission" date="2016-07" db="EMBL/GenBank/DDBJ databases">
        <title>Characterization of isolates of Eisenbergiella tayi derived from blood cultures, using whole genome sequencing.</title>
        <authorList>
            <person name="Burdz T."/>
            <person name="Wiebe D."/>
            <person name="Huynh C."/>
            <person name="Bernard K."/>
        </authorList>
    </citation>
    <scope>NUCLEOTIDE SEQUENCE [LARGE SCALE GENOMIC DNA]</scope>
    <source>
        <strain evidence="1 2">NML 120489</strain>
    </source>
</reference>